<accession>A0A849VKN1</accession>
<comment type="caution">
    <text evidence="1">The sequence shown here is derived from an EMBL/GenBank/DDBJ whole genome shotgun (WGS) entry which is preliminary data.</text>
</comment>
<dbReference type="AlphaFoldDB" id="A0A849VKN1"/>
<dbReference type="RefSeq" id="WP_171627320.1">
    <property type="nucleotide sequence ID" value="NZ_JABBPG010000008.1"/>
</dbReference>
<dbReference type="InterPro" id="IPR006330">
    <property type="entry name" value="Ado/ade_deaminase"/>
</dbReference>
<dbReference type="GO" id="GO:0006154">
    <property type="term" value="P:adenosine catabolic process"/>
    <property type="evidence" value="ECO:0007669"/>
    <property type="project" value="TreeGrafter"/>
</dbReference>
<name>A0A849VKN1_9GAMM</name>
<dbReference type="NCBIfam" id="NF041744">
    <property type="entry name" value="RdrB"/>
    <property type="match status" value="1"/>
</dbReference>
<evidence type="ECO:0000313" key="1">
    <source>
        <dbReference type="EMBL" id="NOU52261.1"/>
    </source>
</evidence>
<evidence type="ECO:0000313" key="2">
    <source>
        <dbReference type="Proteomes" id="UP000586305"/>
    </source>
</evidence>
<gene>
    <name evidence="1" type="ORF">HG263_17160</name>
</gene>
<dbReference type="GO" id="GO:0043103">
    <property type="term" value="P:hypoxanthine salvage"/>
    <property type="evidence" value="ECO:0007669"/>
    <property type="project" value="TreeGrafter"/>
</dbReference>
<dbReference type="PANTHER" id="PTHR11409">
    <property type="entry name" value="ADENOSINE DEAMINASE"/>
    <property type="match status" value="1"/>
</dbReference>
<sequence length="839" mass="96298">MICSSDKSVVAAALLTSDRLLKTADNLEQVLSCSDAPEHNTNLVKAVEDYQKYVSHTLRTDDIRHMLALHGTSNIDEDPERLLSKLANYYLQWQGNRFEVKPKKLDQWLELLSLIDPSWVVAQAYKDVTSRNGVSYLDVINAIINEQCPFGLPNDRFGRGYADNHVHLGGHGYIGPSLLSFALYGQQLDDEIVWPRRSEYTQFESGIYKKQSLPIWCHYLGCELIERTFNKSDKPFIPFGSENVKKAEHNILVYLNEDEAQQPLQPYFVAAHNRSAPSAKRWLLYCVGILSTHCALNPLKSQFIRTCNILRNYMVVSGVGLSQFVNHSRFKARDSRALKHQTHSAIDALNTDMHQNYREFRSTANVLLGSDCFPCHPDALAKALKGLYKNSLAEQVHFVLHFTRSGMRSDKYQEEVRKRLKQQVNMLQEFACSTTFSEEDSNKSGLFKAQRELTFDLRKAIRGFDVAGDENQLPIEIFAPALRVLREAKYSSKGMFSNRMQRPFLTVHAGEDFSHLLSGLRAIDEAVYFCNYQAGDRLGHALALGVLPRKWAKRQRVAYLTLDEHLDNLVWCYQKALEVVQQVPQFTGVLQLLNEKIQYWSSLQYDQEYSCRTLYEAWKLRRNCPYSVRNSNLVEPGWAIDFDENKPSNTSNKAFELWKQYTGNSLLSGNNQKSVMIHCIPKSGEEPFGTELGMYFDSISAAELELYEAIQDLQMEKYAAQEIIIEACPTSNIYIGRFKHHREHPIFRWDPPEQDWIKAGEKFNQFGLRKGAVAVCVNTDDSALMPTTIQNEHRILQQSAIGYYDVGVNKAEIWIERIRKKGMDVYKSNHLNWVNNKLD</sequence>
<protein>
    <recommendedName>
        <fullName evidence="3">Adenosine deaminase</fullName>
    </recommendedName>
</protein>
<organism evidence="1 2">
    <name type="scientific">Pseudoalteromonas caenipelagi</name>
    <dbReference type="NCBI Taxonomy" id="2726988"/>
    <lineage>
        <taxon>Bacteria</taxon>
        <taxon>Pseudomonadati</taxon>
        <taxon>Pseudomonadota</taxon>
        <taxon>Gammaproteobacteria</taxon>
        <taxon>Alteromonadales</taxon>
        <taxon>Pseudoalteromonadaceae</taxon>
        <taxon>Pseudoalteromonas</taxon>
    </lineage>
</organism>
<evidence type="ECO:0008006" key="3">
    <source>
        <dbReference type="Google" id="ProtNLM"/>
    </source>
</evidence>
<dbReference type="PANTHER" id="PTHR11409:SF43">
    <property type="entry name" value="ADENOSINE DEAMINASE"/>
    <property type="match status" value="1"/>
</dbReference>
<dbReference type="EMBL" id="JABBPG010000008">
    <property type="protein sequence ID" value="NOU52261.1"/>
    <property type="molecule type" value="Genomic_DNA"/>
</dbReference>
<dbReference type="InterPro" id="IPR032466">
    <property type="entry name" value="Metal_Hydrolase"/>
</dbReference>
<dbReference type="Gene3D" id="3.20.20.140">
    <property type="entry name" value="Metal-dependent hydrolases"/>
    <property type="match status" value="2"/>
</dbReference>
<dbReference type="SUPFAM" id="SSF51556">
    <property type="entry name" value="Metallo-dependent hydrolases"/>
    <property type="match status" value="1"/>
</dbReference>
<reference evidence="1 2" key="1">
    <citation type="submission" date="2020-04" db="EMBL/GenBank/DDBJ databases">
        <title>Pseudoalteromonas caenipelagi sp. nov., isolated from a tidal flat.</title>
        <authorList>
            <person name="Park S."/>
            <person name="Yoon J.-H."/>
        </authorList>
    </citation>
    <scope>NUCLEOTIDE SEQUENCE [LARGE SCALE GENOMIC DNA]</scope>
    <source>
        <strain evidence="1 2">JBTF-M23</strain>
    </source>
</reference>
<dbReference type="GO" id="GO:0004000">
    <property type="term" value="F:adenosine deaminase activity"/>
    <property type="evidence" value="ECO:0007669"/>
    <property type="project" value="TreeGrafter"/>
</dbReference>
<dbReference type="GO" id="GO:0046103">
    <property type="term" value="P:inosine biosynthetic process"/>
    <property type="evidence" value="ECO:0007669"/>
    <property type="project" value="TreeGrafter"/>
</dbReference>
<dbReference type="GO" id="GO:0005829">
    <property type="term" value="C:cytosol"/>
    <property type="evidence" value="ECO:0007669"/>
    <property type="project" value="TreeGrafter"/>
</dbReference>
<dbReference type="Proteomes" id="UP000586305">
    <property type="component" value="Unassembled WGS sequence"/>
</dbReference>
<proteinExistence type="predicted"/>
<keyword evidence="2" id="KW-1185">Reference proteome</keyword>